<feature type="domain" description="Metallo-beta-lactamase" evidence="5">
    <location>
        <begin position="9"/>
        <end position="202"/>
    </location>
</feature>
<keyword evidence="4" id="KW-0862">Zinc</keyword>
<dbReference type="Gene3D" id="3.60.15.10">
    <property type="entry name" value="Ribonuclease Z/Hydroxyacylglutathione hydrolase-like"/>
    <property type="match status" value="1"/>
</dbReference>
<dbReference type="HOGENOM" id="CLU_030571_2_2_9"/>
<dbReference type="SMART" id="SM00849">
    <property type="entry name" value="Lactamase_B"/>
    <property type="match status" value="1"/>
</dbReference>
<gene>
    <name evidence="6" type="ORF">HMPREF1090_00228</name>
</gene>
<evidence type="ECO:0000313" key="6">
    <source>
        <dbReference type="EMBL" id="ENZ20293.1"/>
    </source>
</evidence>
<sequence>MITTIKSGNTNCYILSNETMESYILVDAGTIQDKNFIDKLKATGKLSKIGLLILTHGHYDHVGYASFLHENFNIPIAMHHKDSDKVSCGSMDFPPAKGFLSNIIRNLTIRDNQTATYPRFEPDIVLNSSLQIEGFPEIEILYLPGHTQGSIGVIFENNLLAGDLVMNMFLPSITWFAEDFSLVRESIHSIYETSFVRIYPGHGNSFPSGLLKKLL</sequence>
<dbReference type="GO" id="GO:0016787">
    <property type="term" value="F:hydrolase activity"/>
    <property type="evidence" value="ECO:0007669"/>
    <property type="project" value="UniProtKB-KW"/>
</dbReference>
<comment type="caution">
    <text evidence="6">The sequence shown here is derived from an EMBL/GenBank/DDBJ whole genome shotgun (WGS) entry which is preliminary data.</text>
</comment>
<evidence type="ECO:0000259" key="5">
    <source>
        <dbReference type="SMART" id="SM00849"/>
    </source>
</evidence>
<dbReference type="InterPro" id="IPR001279">
    <property type="entry name" value="Metallo-B-lactamas"/>
</dbReference>
<keyword evidence="3" id="KW-0378">Hydrolase</keyword>
<keyword evidence="2" id="KW-0479">Metal-binding</keyword>
<dbReference type="SUPFAM" id="SSF56281">
    <property type="entry name" value="Metallo-hydrolase/oxidoreductase"/>
    <property type="match status" value="1"/>
</dbReference>
<dbReference type="InterPro" id="IPR051453">
    <property type="entry name" value="MBL_Glyoxalase_II"/>
</dbReference>
<organism evidence="6 7">
    <name type="scientific">[Clostridium] clostridioforme 90A8</name>
    <dbReference type="NCBI Taxonomy" id="999408"/>
    <lineage>
        <taxon>Bacteria</taxon>
        <taxon>Bacillati</taxon>
        <taxon>Bacillota</taxon>
        <taxon>Clostridia</taxon>
        <taxon>Lachnospirales</taxon>
        <taxon>Lachnospiraceae</taxon>
        <taxon>Enterocloster</taxon>
    </lineage>
</organism>
<dbReference type="Proteomes" id="UP000013085">
    <property type="component" value="Unassembled WGS sequence"/>
</dbReference>
<name>A0A0E2HHF8_9FIRM</name>
<protein>
    <recommendedName>
        <fullName evidence="5">Metallo-beta-lactamase domain-containing protein</fullName>
    </recommendedName>
</protein>
<comment type="cofactor">
    <cofactor evidence="1">
        <name>Zn(2+)</name>
        <dbReference type="ChEBI" id="CHEBI:29105"/>
    </cofactor>
</comment>
<evidence type="ECO:0000256" key="3">
    <source>
        <dbReference type="ARBA" id="ARBA00022801"/>
    </source>
</evidence>
<dbReference type="PANTHER" id="PTHR46233">
    <property type="entry name" value="HYDROXYACYLGLUTATHIONE HYDROLASE GLOC"/>
    <property type="match status" value="1"/>
</dbReference>
<dbReference type="AlphaFoldDB" id="A0A0E2HHF8"/>
<evidence type="ECO:0000313" key="7">
    <source>
        <dbReference type="Proteomes" id="UP000013085"/>
    </source>
</evidence>
<evidence type="ECO:0000256" key="4">
    <source>
        <dbReference type="ARBA" id="ARBA00022833"/>
    </source>
</evidence>
<dbReference type="RefSeq" id="WP_002586077.1">
    <property type="nucleotide sequence ID" value="NZ_KB850976.1"/>
</dbReference>
<dbReference type="EMBL" id="AGYR01000001">
    <property type="protein sequence ID" value="ENZ20293.1"/>
    <property type="molecule type" value="Genomic_DNA"/>
</dbReference>
<dbReference type="GeneID" id="57963656"/>
<dbReference type="GO" id="GO:0046872">
    <property type="term" value="F:metal ion binding"/>
    <property type="evidence" value="ECO:0007669"/>
    <property type="project" value="UniProtKB-KW"/>
</dbReference>
<dbReference type="PANTHER" id="PTHR46233:SF3">
    <property type="entry name" value="HYDROXYACYLGLUTATHIONE HYDROLASE GLOC"/>
    <property type="match status" value="1"/>
</dbReference>
<dbReference type="InterPro" id="IPR036866">
    <property type="entry name" value="RibonucZ/Hydroxyglut_hydro"/>
</dbReference>
<proteinExistence type="predicted"/>
<evidence type="ECO:0000256" key="1">
    <source>
        <dbReference type="ARBA" id="ARBA00001947"/>
    </source>
</evidence>
<reference evidence="6 7" key="1">
    <citation type="submission" date="2013-01" db="EMBL/GenBank/DDBJ databases">
        <title>The Genome Sequence of Clostridium clostridioforme 90A8.</title>
        <authorList>
            <consortium name="The Broad Institute Genome Sequencing Platform"/>
            <person name="Earl A."/>
            <person name="Ward D."/>
            <person name="Feldgarden M."/>
            <person name="Gevers D."/>
            <person name="Courvalin P."/>
            <person name="Lambert T."/>
            <person name="Walker B."/>
            <person name="Young S.K."/>
            <person name="Zeng Q."/>
            <person name="Gargeya S."/>
            <person name="Fitzgerald M."/>
            <person name="Haas B."/>
            <person name="Abouelleil A."/>
            <person name="Alvarado L."/>
            <person name="Arachchi H.M."/>
            <person name="Berlin A.M."/>
            <person name="Chapman S.B."/>
            <person name="Dewar J."/>
            <person name="Goldberg J."/>
            <person name="Griggs A."/>
            <person name="Gujja S."/>
            <person name="Hansen M."/>
            <person name="Howarth C."/>
            <person name="Imamovic A."/>
            <person name="Larimer J."/>
            <person name="McCowan C."/>
            <person name="Murphy C."/>
            <person name="Neiman D."/>
            <person name="Pearson M."/>
            <person name="Priest M."/>
            <person name="Roberts A."/>
            <person name="Saif S."/>
            <person name="Shea T."/>
            <person name="Sisk P."/>
            <person name="Sykes S."/>
            <person name="Wortman J."/>
            <person name="Nusbaum C."/>
            <person name="Birren B."/>
        </authorList>
    </citation>
    <scope>NUCLEOTIDE SEQUENCE [LARGE SCALE GENOMIC DNA]</scope>
    <source>
        <strain evidence="6 7">90A8</strain>
    </source>
</reference>
<dbReference type="Pfam" id="PF00753">
    <property type="entry name" value="Lactamase_B"/>
    <property type="match status" value="1"/>
</dbReference>
<accession>A0A0E2HHF8</accession>
<evidence type="ECO:0000256" key="2">
    <source>
        <dbReference type="ARBA" id="ARBA00022723"/>
    </source>
</evidence>